<evidence type="ECO:0000313" key="2">
    <source>
        <dbReference type="EMBL" id="UZW76361.1"/>
    </source>
</evidence>
<dbReference type="RefSeq" id="WP_251813081.1">
    <property type="nucleotide sequence ID" value="NZ_CP101527.1"/>
</dbReference>
<reference evidence="2" key="1">
    <citation type="submission" date="2022-07" db="EMBL/GenBank/DDBJ databases">
        <title>Alkalimarinus sp. nov., isolated from gut of a Alitta virens.</title>
        <authorList>
            <person name="Yang A.I."/>
            <person name="Shin N.-R."/>
        </authorList>
    </citation>
    <scope>NUCLEOTIDE SEQUENCE</scope>
    <source>
        <strain evidence="2">FA028</strain>
    </source>
</reference>
<evidence type="ECO:0000259" key="1">
    <source>
        <dbReference type="Pfam" id="PF14300"/>
    </source>
</evidence>
<proteinExistence type="predicted"/>
<gene>
    <name evidence="2" type="ORF">NNL22_07180</name>
</gene>
<dbReference type="Pfam" id="PF14300">
    <property type="entry name" value="DMP19"/>
    <property type="match status" value="1"/>
</dbReference>
<organism evidence="2 3">
    <name type="scientific">Alkalimarinus sediminis</name>
    <dbReference type="NCBI Taxonomy" id="1632866"/>
    <lineage>
        <taxon>Bacteria</taxon>
        <taxon>Pseudomonadati</taxon>
        <taxon>Pseudomonadota</taxon>
        <taxon>Gammaproteobacteria</taxon>
        <taxon>Alteromonadales</taxon>
        <taxon>Alteromonadaceae</taxon>
        <taxon>Alkalimarinus</taxon>
    </lineage>
</organism>
<dbReference type="InterPro" id="IPR025402">
    <property type="entry name" value="DMP19_C"/>
</dbReference>
<protein>
    <submittedName>
        <fullName evidence="2">DMP19 family protein</fullName>
    </submittedName>
</protein>
<accession>A0A9E8HTR9</accession>
<feature type="domain" description="DNA mimic protein DMP19 C-terminal" evidence="1">
    <location>
        <begin position="75"/>
        <end position="185"/>
    </location>
</feature>
<dbReference type="Proteomes" id="UP001164472">
    <property type="component" value="Chromosome"/>
</dbReference>
<name>A0A9E8HTR9_9ALTE</name>
<dbReference type="KEGG" id="asem:NNL22_07180"/>
<dbReference type="EMBL" id="CP101527">
    <property type="protein sequence ID" value="UZW76361.1"/>
    <property type="molecule type" value="Genomic_DNA"/>
</dbReference>
<keyword evidence="3" id="KW-1185">Reference proteome</keyword>
<dbReference type="Gene3D" id="1.20.1420.60">
    <property type="match status" value="1"/>
</dbReference>
<evidence type="ECO:0000313" key="3">
    <source>
        <dbReference type="Proteomes" id="UP001164472"/>
    </source>
</evidence>
<dbReference type="AlphaFoldDB" id="A0A9E8HTR9"/>
<sequence length="194" mass="22049">MSDKIPCNECGALVLPSTAERTGGLCMPCKNGTRKSMELAKERYKQERELDKTCPYRALWRVLVDKVFNQSGGFDALTDDEKIYYSVNTLSGDVYNGGFNQYFSNTASEHYIYAELGLVKLGATNSLRLLREGKKQLFGSAQVPKDQVKRWEEIKKHKVEPDLDNLDTEFYKDQDELDLKLEKFAVESGLVKNA</sequence>